<feature type="domain" description="Cytokinin glycosidase" evidence="1">
    <location>
        <begin position="4"/>
        <end position="200"/>
    </location>
</feature>
<dbReference type="EMBL" id="FBWG01000050">
    <property type="protein sequence ID" value="CUX64040.1"/>
    <property type="molecule type" value="Genomic_DNA"/>
</dbReference>
<sequence length="227" mass="25714">MYHSRPIFNIIGSSNIQDRRQLKLVLRHTEIAYRSFAQEDLIPVRRSWMNSIINTDVPIDPAIDEVVKRFCEVACLPGPAGIPLNIILKDSLMYVYCSFQEMRRYACERFYEGFSGKGVVISTVPPYAQGLTKETMRWWQNEVCQITNNEKNDLDAYIAFLPNTSLQNTSFSHVKIGGDTFLAPSRADPFCVEIVAVGKALFQDNGLKKAPKAGWTMALTSLLKRLV</sequence>
<evidence type="ECO:0000313" key="3">
    <source>
        <dbReference type="Proteomes" id="UP000191987"/>
    </source>
</evidence>
<evidence type="ECO:0000313" key="2">
    <source>
        <dbReference type="EMBL" id="CUX64040.1"/>
    </source>
</evidence>
<dbReference type="AlphaFoldDB" id="A0A1S7S8A2"/>
<dbReference type="Pfam" id="PF02027">
    <property type="entry name" value="RolB_RolC"/>
    <property type="match status" value="1"/>
</dbReference>
<name>A0A1S7S8A2_9HYPH</name>
<reference evidence="2 3" key="1">
    <citation type="submission" date="2016-01" db="EMBL/GenBank/DDBJ databases">
        <authorList>
            <person name="Oliw E.H."/>
        </authorList>
    </citation>
    <scope>NUCLEOTIDE SEQUENCE [LARGE SCALE GENOMIC DNA]</scope>
    <source>
        <strain evidence="2 3">Zutra 3-1</strain>
    </source>
</reference>
<proteinExistence type="predicted"/>
<dbReference type="InterPro" id="IPR006064">
    <property type="entry name" value="Glycosidase"/>
</dbReference>
<evidence type="ECO:0000259" key="1">
    <source>
        <dbReference type="Pfam" id="PF02027"/>
    </source>
</evidence>
<dbReference type="Proteomes" id="UP000191987">
    <property type="component" value="Unassembled WGS sequence"/>
</dbReference>
<organism evidence="2 3">
    <name type="scientific">Agrobacterium deltaense Zutra 3/1</name>
    <dbReference type="NCBI Taxonomy" id="1183427"/>
    <lineage>
        <taxon>Bacteria</taxon>
        <taxon>Pseudomonadati</taxon>
        <taxon>Pseudomonadota</taxon>
        <taxon>Alphaproteobacteria</taxon>
        <taxon>Hyphomicrobiales</taxon>
        <taxon>Rhizobiaceae</taxon>
        <taxon>Rhizobium/Agrobacterium group</taxon>
        <taxon>Agrobacterium</taxon>
    </lineage>
</organism>
<gene>
    <name evidence="2" type="ORF">AGR7C_pTi0220</name>
</gene>
<protein>
    <submittedName>
        <fullName evidence="2">5 protein</fullName>
    </submittedName>
</protein>
<dbReference type="RefSeq" id="WP_081880123.1">
    <property type="nucleotide sequence ID" value="NZ_LT009751.1"/>
</dbReference>
<accession>A0A1S7S8A2</accession>